<sequence>MKKIKDINFALVEDTRPPIYTAMKYWGKKPHNIWREYIKNYTPEYDLFLDPFAGSAMSAFEAVKVGRKAVAFDLNPLTSFLIEVFCSEFDKRKFFEELNKIIEEIENDKVYKEYFHITCRKCENTSAVAQSFKWEKGELYEIGVECSNCEKNEKNRYLEKPTEADKNKSKKLHKIKISEWYPEDEFYNSPSFSANFIECIGGNHFYDLWTNRNLYVISKIFNKILQVPNIDIKKQLLLGFVKTIHLCTKMSVPRREGANRGFSTSWGRSAYICSSRQMEMNPLLVFFGSCSGKQSVESSMVDVKNYLGKTPKIFYVDKSNKSNRTKNFDIKYGIIDINTIADFIDEESIDFIMTDPPYGGLVQYLDLSTIWLIWLKKFDQRFAPNYESEITIKNNIQNLETYRIKFQNGIKNLFKILKPNGKIVFTFHNKNIKIWNIFLNVVAMSGFNIEKVIHQQNRRTGESNVANPYGTSATDFYIRCIKKPMLHFKTDQAEFEHYILQKTISIIAQRNEPTPYQILFNGLLAEISSAGFNIEDFDKNIEQILSVHIGTIFELKNNNGKSGKYWWFKNPEKYIKYPDKKLTDRVEDTVISFLRRKVSVTLDEVLGEIFVKYPNGLTPDIKSIDYILRRFANKFGGKWIYKGGEVEKNFTEHTEMLYILSEIGKKIGYDVYIGKREQSENYNGKKLLKYADILKLDKFNLGQEKKNRVEMIDMIWIMNNNIEYAFEVENSTNFTSGIQRASNLDNSINKIMVLPNKRKEEFLNIKDPLFIEGFKKCNWGYIFYDDILKLKSLKVISRDNINTFLGHL</sequence>
<dbReference type="EMBL" id="MHPE01000048">
    <property type="protein sequence ID" value="OGZ75435.1"/>
    <property type="molecule type" value="Genomic_DNA"/>
</dbReference>
<dbReference type="SUPFAM" id="SSF53335">
    <property type="entry name" value="S-adenosyl-L-methionine-dependent methyltransferases"/>
    <property type="match status" value="2"/>
</dbReference>
<organism evidence="1 2">
    <name type="scientific">Candidatus Staskawiczbacteria bacterium RIFCSPLOWO2_12_FULL_37_15</name>
    <dbReference type="NCBI Taxonomy" id="1802218"/>
    <lineage>
        <taxon>Bacteria</taxon>
        <taxon>Candidatus Staskawicziibacteriota</taxon>
    </lineage>
</organism>
<evidence type="ECO:0000313" key="1">
    <source>
        <dbReference type="EMBL" id="OGZ75435.1"/>
    </source>
</evidence>
<proteinExistence type="predicted"/>
<dbReference type="Gene3D" id="3.40.50.150">
    <property type="entry name" value="Vaccinia Virus protein VP39"/>
    <property type="match status" value="2"/>
</dbReference>
<dbReference type="InterPro" id="IPR029063">
    <property type="entry name" value="SAM-dependent_MTases_sf"/>
</dbReference>
<dbReference type="Proteomes" id="UP000178632">
    <property type="component" value="Unassembled WGS sequence"/>
</dbReference>
<protein>
    <recommendedName>
        <fullName evidence="3">DNA methylase N-4/N-6 domain-containing protein</fullName>
    </recommendedName>
</protein>
<evidence type="ECO:0000313" key="2">
    <source>
        <dbReference type="Proteomes" id="UP000178632"/>
    </source>
</evidence>
<accession>A0A1G2IL60</accession>
<evidence type="ECO:0008006" key="3">
    <source>
        <dbReference type="Google" id="ProtNLM"/>
    </source>
</evidence>
<name>A0A1G2IL60_9BACT</name>
<comment type="caution">
    <text evidence="1">The sequence shown here is derived from an EMBL/GenBank/DDBJ whole genome shotgun (WGS) entry which is preliminary data.</text>
</comment>
<reference evidence="1 2" key="1">
    <citation type="journal article" date="2016" name="Nat. Commun.">
        <title>Thousands of microbial genomes shed light on interconnected biogeochemical processes in an aquifer system.</title>
        <authorList>
            <person name="Anantharaman K."/>
            <person name="Brown C.T."/>
            <person name="Hug L.A."/>
            <person name="Sharon I."/>
            <person name="Castelle C.J."/>
            <person name="Probst A.J."/>
            <person name="Thomas B.C."/>
            <person name="Singh A."/>
            <person name="Wilkins M.J."/>
            <person name="Karaoz U."/>
            <person name="Brodie E.L."/>
            <person name="Williams K.H."/>
            <person name="Hubbard S.S."/>
            <person name="Banfield J.F."/>
        </authorList>
    </citation>
    <scope>NUCLEOTIDE SEQUENCE [LARGE SCALE GENOMIC DNA]</scope>
</reference>
<dbReference type="AlphaFoldDB" id="A0A1G2IL60"/>
<gene>
    <name evidence="1" type="ORF">A3G45_02900</name>
</gene>